<sequence length="291" mass="31856">MIKKLYTFILAFLPVVPLMAQPEKTGGNKDVSFAPEKGQWQISLVLGNGTFFSQWDGMNYLLPSHGATSIGLPEEGGTENQGGDPGMYLNLGNIGENSLMNVAGIQAKYFLSARWSLTAMLGMNINLTPKKDYIEGDLEVEDMPVPSYKYIEGRLGSSWMANIGSDYYFHTRNARISPYLGILGGFQMARLETNQPATGETVIDPATEEETPVEIFRASKRAGQVWGTLGAIVAGVDFSLTKGLVLGIEVRPAAYRYSRIQIKPAGMAPYEAGHHNIQAFAMPTLKLGFRF</sequence>
<name>A0A9D1UYC1_9BACT</name>
<accession>A0A9D1UYC1</accession>
<organism evidence="2 3">
    <name type="scientific">Candidatus Odoribacter faecigallinarum</name>
    <dbReference type="NCBI Taxonomy" id="2838706"/>
    <lineage>
        <taxon>Bacteria</taxon>
        <taxon>Pseudomonadati</taxon>
        <taxon>Bacteroidota</taxon>
        <taxon>Bacteroidia</taxon>
        <taxon>Bacteroidales</taxon>
        <taxon>Odoribacteraceae</taxon>
        <taxon>Odoribacter</taxon>
    </lineage>
</organism>
<dbReference type="EMBL" id="DXFT01000022">
    <property type="protein sequence ID" value="HIX02735.1"/>
    <property type="molecule type" value="Genomic_DNA"/>
</dbReference>
<feature type="chain" id="PRO_5039023358" description="Outer membrane protein beta-barrel domain-containing protein" evidence="1">
    <location>
        <begin position="21"/>
        <end position="291"/>
    </location>
</feature>
<reference evidence="2" key="1">
    <citation type="journal article" date="2021" name="PeerJ">
        <title>Extensive microbial diversity within the chicken gut microbiome revealed by metagenomics and culture.</title>
        <authorList>
            <person name="Gilroy R."/>
            <person name="Ravi A."/>
            <person name="Getino M."/>
            <person name="Pursley I."/>
            <person name="Horton D.L."/>
            <person name="Alikhan N.F."/>
            <person name="Baker D."/>
            <person name="Gharbi K."/>
            <person name="Hall N."/>
            <person name="Watson M."/>
            <person name="Adriaenssens E.M."/>
            <person name="Foster-Nyarko E."/>
            <person name="Jarju S."/>
            <person name="Secka A."/>
            <person name="Antonio M."/>
            <person name="Oren A."/>
            <person name="Chaudhuri R.R."/>
            <person name="La Ragione R."/>
            <person name="Hildebrand F."/>
            <person name="Pallen M.J."/>
        </authorList>
    </citation>
    <scope>NUCLEOTIDE SEQUENCE</scope>
    <source>
        <strain evidence="2">23274</strain>
    </source>
</reference>
<evidence type="ECO:0000313" key="3">
    <source>
        <dbReference type="Proteomes" id="UP000824202"/>
    </source>
</evidence>
<reference evidence="2" key="2">
    <citation type="submission" date="2021-04" db="EMBL/GenBank/DDBJ databases">
        <authorList>
            <person name="Gilroy R."/>
        </authorList>
    </citation>
    <scope>NUCLEOTIDE SEQUENCE</scope>
    <source>
        <strain evidence="2">23274</strain>
    </source>
</reference>
<comment type="caution">
    <text evidence="2">The sequence shown here is derived from an EMBL/GenBank/DDBJ whole genome shotgun (WGS) entry which is preliminary data.</text>
</comment>
<evidence type="ECO:0000313" key="2">
    <source>
        <dbReference type="EMBL" id="HIX02735.1"/>
    </source>
</evidence>
<evidence type="ECO:0008006" key="4">
    <source>
        <dbReference type="Google" id="ProtNLM"/>
    </source>
</evidence>
<dbReference type="Gene3D" id="2.40.160.20">
    <property type="match status" value="1"/>
</dbReference>
<feature type="signal peptide" evidence="1">
    <location>
        <begin position="1"/>
        <end position="20"/>
    </location>
</feature>
<gene>
    <name evidence="2" type="ORF">H9863_01280</name>
</gene>
<dbReference type="Proteomes" id="UP000824202">
    <property type="component" value="Unassembled WGS sequence"/>
</dbReference>
<dbReference type="AlphaFoldDB" id="A0A9D1UYC1"/>
<dbReference type="InterPro" id="IPR031585">
    <property type="entry name" value="OmpA_OmpF-like"/>
</dbReference>
<evidence type="ECO:0000256" key="1">
    <source>
        <dbReference type="SAM" id="SignalP"/>
    </source>
</evidence>
<dbReference type="Pfam" id="PF16961">
    <property type="entry name" value="OmpA_like"/>
    <property type="match status" value="1"/>
</dbReference>
<keyword evidence="1" id="KW-0732">Signal</keyword>
<proteinExistence type="predicted"/>
<protein>
    <recommendedName>
        <fullName evidence="4">Outer membrane protein beta-barrel domain-containing protein</fullName>
    </recommendedName>
</protein>